<keyword evidence="6" id="KW-1185">Reference proteome</keyword>
<dbReference type="GO" id="GO:0005829">
    <property type="term" value="C:cytosol"/>
    <property type="evidence" value="ECO:0007669"/>
    <property type="project" value="TreeGrafter"/>
</dbReference>
<name>A0A222G9H9_9GAMM</name>
<dbReference type="GO" id="GO:0003700">
    <property type="term" value="F:DNA-binding transcription factor activity"/>
    <property type="evidence" value="ECO:0007669"/>
    <property type="project" value="InterPro"/>
</dbReference>
<accession>A0A222G9H9</accession>
<proteinExistence type="predicted"/>
<evidence type="ECO:0000256" key="2">
    <source>
        <dbReference type="ARBA" id="ARBA00023125"/>
    </source>
</evidence>
<protein>
    <submittedName>
        <fullName evidence="5">AraC family transcriptional regulator</fullName>
    </submittedName>
</protein>
<keyword evidence="2" id="KW-0238">DNA-binding</keyword>
<dbReference type="PRINTS" id="PR00032">
    <property type="entry name" value="HTHARAC"/>
</dbReference>
<dbReference type="PANTHER" id="PTHR47894:SF1">
    <property type="entry name" value="HTH-TYPE TRANSCRIPTIONAL REGULATOR VQSM"/>
    <property type="match status" value="1"/>
</dbReference>
<dbReference type="InterPro" id="IPR020449">
    <property type="entry name" value="Tscrpt_reg_AraC-type_HTH"/>
</dbReference>
<dbReference type="Proteomes" id="UP000202259">
    <property type="component" value="Chromosome"/>
</dbReference>
<dbReference type="Gene3D" id="1.10.10.60">
    <property type="entry name" value="Homeodomain-like"/>
    <property type="match status" value="1"/>
</dbReference>
<organism evidence="5 6">
    <name type="scientific">Cognaticolwellia beringensis</name>
    <dbReference type="NCBI Taxonomy" id="1967665"/>
    <lineage>
        <taxon>Bacteria</taxon>
        <taxon>Pseudomonadati</taxon>
        <taxon>Pseudomonadota</taxon>
        <taxon>Gammaproteobacteria</taxon>
        <taxon>Alteromonadales</taxon>
        <taxon>Colwelliaceae</taxon>
        <taxon>Cognaticolwellia</taxon>
    </lineage>
</organism>
<keyword evidence="1" id="KW-0805">Transcription regulation</keyword>
<dbReference type="OrthoDB" id="5582699at2"/>
<keyword evidence="3" id="KW-0804">Transcription</keyword>
<dbReference type="SUPFAM" id="SSF46689">
    <property type="entry name" value="Homeodomain-like"/>
    <property type="match status" value="1"/>
</dbReference>
<dbReference type="Pfam" id="PF12833">
    <property type="entry name" value="HTH_18"/>
    <property type="match status" value="1"/>
</dbReference>
<sequence>MQDYYSTLTGWMIPISRVMAAHGIDIAKALKECDISQDVMTDQESRIAAENLSQLLEYCNKALGRHDFSVLVAEQFHPGMFHALGYAMMSSNTLYDALERIAHYKRVVSNTCQLFNHERNEHLIFEMDVFTYESTNRPILSQATVETFLATIIRFARELVTVEFAPLKVCFSYPRPNHDMAYLTDFFKCEVEFDSSQTSIIFDLKQTQERLLCGNPLITHSHEKMLDEFMARVDKNDLSHTIKTKIFELLPLGAPSQTEIAEDLGMSLRNLQRKLNNQGTSYKEILESTRKKLAMNYIVQKHLSLSEIGYLVGFSSVGNFNRAFKRWTAQTPGDYRHSSNI</sequence>
<dbReference type="PROSITE" id="PS01124">
    <property type="entry name" value="HTH_ARAC_FAMILY_2"/>
    <property type="match status" value="1"/>
</dbReference>
<dbReference type="EMBL" id="CP020465">
    <property type="protein sequence ID" value="ASP48450.1"/>
    <property type="molecule type" value="Genomic_DNA"/>
</dbReference>
<evidence type="ECO:0000256" key="1">
    <source>
        <dbReference type="ARBA" id="ARBA00023015"/>
    </source>
</evidence>
<dbReference type="KEGG" id="cber:B5D82_12135"/>
<dbReference type="AlphaFoldDB" id="A0A222G9H9"/>
<dbReference type="InterPro" id="IPR009057">
    <property type="entry name" value="Homeodomain-like_sf"/>
</dbReference>
<reference evidence="5 6" key="1">
    <citation type="submission" date="2017-08" db="EMBL/GenBank/DDBJ databases">
        <title>Complete genome of Colwellia sp. NB097-1, a psychrophile bacterium ioslated from Bering Sea.</title>
        <authorList>
            <person name="Chen X."/>
        </authorList>
    </citation>
    <scope>NUCLEOTIDE SEQUENCE [LARGE SCALE GENOMIC DNA]</scope>
    <source>
        <strain evidence="5 6">NB097-1</strain>
    </source>
</reference>
<dbReference type="InterPro" id="IPR032687">
    <property type="entry name" value="AraC-type_N"/>
</dbReference>
<dbReference type="Pfam" id="PF12625">
    <property type="entry name" value="Arabinose_bd"/>
    <property type="match status" value="1"/>
</dbReference>
<dbReference type="GO" id="GO:0000976">
    <property type="term" value="F:transcription cis-regulatory region binding"/>
    <property type="evidence" value="ECO:0007669"/>
    <property type="project" value="TreeGrafter"/>
</dbReference>
<dbReference type="PANTHER" id="PTHR47894">
    <property type="entry name" value="HTH-TYPE TRANSCRIPTIONAL REGULATOR GADX"/>
    <property type="match status" value="1"/>
</dbReference>
<dbReference type="SMART" id="SM00342">
    <property type="entry name" value="HTH_ARAC"/>
    <property type="match status" value="1"/>
</dbReference>
<evidence type="ECO:0000256" key="3">
    <source>
        <dbReference type="ARBA" id="ARBA00023163"/>
    </source>
</evidence>
<evidence type="ECO:0000313" key="6">
    <source>
        <dbReference type="Proteomes" id="UP000202259"/>
    </source>
</evidence>
<dbReference type="InterPro" id="IPR018060">
    <property type="entry name" value="HTH_AraC"/>
</dbReference>
<evidence type="ECO:0000313" key="5">
    <source>
        <dbReference type="EMBL" id="ASP48450.1"/>
    </source>
</evidence>
<gene>
    <name evidence="5" type="ORF">B5D82_12135</name>
</gene>
<feature type="domain" description="HTH araC/xylS-type" evidence="4">
    <location>
        <begin position="236"/>
        <end position="338"/>
    </location>
</feature>
<evidence type="ECO:0000259" key="4">
    <source>
        <dbReference type="PROSITE" id="PS01124"/>
    </source>
</evidence>
<dbReference type="RefSeq" id="WP_081151851.1">
    <property type="nucleotide sequence ID" value="NZ_CP020465.1"/>
</dbReference>